<feature type="transmembrane region" description="Helical" evidence="8">
    <location>
        <begin position="350"/>
        <end position="376"/>
    </location>
</feature>
<feature type="transmembrane region" description="Helical" evidence="8">
    <location>
        <begin position="21"/>
        <end position="38"/>
    </location>
</feature>
<evidence type="ECO:0000256" key="2">
    <source>
        <dbReference type="ARBA" id="ARBA00022448"/>
    </source>
</evidence>
<evidence type="ECO:0000256" key="5">
    <source>
        <dbReference type="ARBA" id="ARBA00022989"/>
    </source>
</evidence>
<organism evidence="9 10">
    <name type="scientific">Saliphagus infecundisoli</name>
    <dbReference type="NCBI Taxonomy" id="1849069"/>
    <lineage>
        <taxon>Archaea</taxon>
        <taxon>Methanobacteriati</taxon>
        <taxon>Methanobacteriota</taxon>
        <taxon>Stenosarchaea group</taxon>
        <taxon>Halobacteria</taxon>
        <taxon>Halobacteriales</taxon>
        <taxon>Natrialbaceae</taxon>
        <taxon>Saliphagus</taxon>
    </lineage>
</organism>
<feature type="transmembrane region" description="Helical" evidence="8">
    <location>
        <begin position="173"/>
        <end position="194"/>
    </location>
</feature>
<dbReference type="PANTHER" id="PTHR43549:SF2">
    <property type="entry name" value="MULTIDRUG RESISTANCE PROTEIN NORM-RELATED"/>
    <property type="match status" value="1"/>
</dbReference>
<dbReference type="RefSeq" id="WP_224829523.1">
    <property type="nucleotide sequence ID" value="NZ_JAIVEF010000022.1"/>
</dbReference>
<comment type="subcellular location">
    <subcellularLocation>
        <location evidence="1">Cell membrane</location>
        <topology evidence="1">Multi-pass membrane protein</topology>
    </subcellularLocation>
</comment>
<sequence length="516" mass="53653">MSRPGSDRSVNVIDGGLVRPLVVLSVPIVLTNLLHVGYNLADTFWVGRLGQEGVSALSYAWAIVFLIISFAIGFTVAGTVLVAQNKGAGNVDRVAGVAGQTVTFTLLATGVVGGVGYLFAPQLLQLIGADPGSLEYRYALEYVRMEFLGMPFVFAFFIFQSLLQGWGDTRTPLYLMAASVGINVVIDPFFILGFENNPVFAWVGAESLEAALFATTGFDGLDVMGAAIATIISRALIAAVGLWLLLSGRVGIELRPSDFLLERETVKKIVSIGAPASVEVSTKAASVTVLTALVALVGAEAVAAYGIGTRVTSMVVLPALGLARGVETVVGQNLGAGQVERAKRGVYTGVAIIAGSLALFSAFVYTFSTPIIAVFVTGSGADVVTAIGADYLRIVSLSYVFLGVFYIVQGGFRGSGSTRVAMAFAIVGFIVFRATFAYALAEPLELGATGIWYGEAISNVCMVVLAGAYFLRGTWTEGVVDADRGPGGPNEGSDLEPASGAGGAGPTDSTDSLENR</sequence>
<dbReference type="Pfam" id="PF01554">
    <property type="entry name" value="MatE"/>
    <property type="match status" value="2"/>
</dbReference>
<evidence type="ECO:0000313" key="9">
    <source>
        <dbReference type="EMBL" id="MFC4989186.1"/>
    </source>
</evidence>
<dbReference type="PANTHER" id="PTHR43549">
    <property type="entry name" value="MULTIDRUG RESISTANCE PROTEIN YPNP-RELATED"/>
    <property type="match status" value="1"/>
</dbReference>
<evidence type="ECO:0000256" key="1">
    <source>
        <dbReference type="ARBA" id="ARBA00004651"/>
    </source>
</evidence>
<dbReference type="InterPro" id="IPR002528">
    <property type="entry name" value="MATE_fam"/>
</dbReference>
<feature type="transmembrane region" description="Helical" evidence="8">
    <location>
        <begin position="223"/>
        <end position="246"/>
    </location>
</feature>
<evidence type="ECO:0000313" key="10">
    <source>
        <dbReference type="Proteomes" id="UP001595925"/>
    </source>
</evidence>
<dbReference type="EMBL" id="JBHSJG010000041">
    <property type="protein sequence ID" value="MFC4989186.1"/>
    <property type="molecule type" value="Genomic_DNA"/>
</dbReference>
<comment type="caution">
    <text evidence="9">The sequence shown here is derived from an EMBL/GenBank/DDBJ whole genome shotgun (WGS) entry which is preliminary data.</text>
</comment>
<feature type="transmembrane region" description="Helical" evidence="8">
    <location>
        <begin position="58"/>
        <end position="83"/>
    </location>
</feature>
<keyword evidence="3" id="KW-1003">Cell membrane</keyword>
<dbReference type="InterPro" id="IPR048279">
    <property type="entry name" value="MdtK-like"/>
</dbReference>
<feature type="compositionally biased region" description="Polar residues" evidence="7">
    <location>
        <begin position="507"/>
        <end position="516"/>
    </location>
</feature>
<feature type="transmembrane region" description="Helical" evidence="8">
    <location>
        <begin position="104"/>
        <end position="127"/>
    </location>
</feature>
<gene>
    <name evidence="9" type="ORF">ACFPFO_15720</name>
</gene>
<feature type="region of interest" description="Disordered" evidence="7">
    <location>
        <begin position="481"/>
        <end position="516"/>
    </location>
</feature>
<dbReference type="InterPro" id="IPR052031">
    <property type="entry name" value="Membrane_Transporter-Flippase"/>
</dbReference>
<dbReference type="AlphaFoldDB" id="A0ABD5QHV9"/>
<feature type="transmembrane region" description="Helical" evidence="8">
    <location>
        <begin position="147"/>
        <end position="166"/>
    </location>
</feature>
<feature type="transmembrane region" description="Helical" evidence="8">
    <location>
        <begin position="391"/>
        <end position="408"/>
    </location>
</feature>
<evidence type="ECO:0000256" key="8">
    <source>
        <dbReference type="SAM" id="Phobius"/>
    </source>
</evidence>
<proteinExistence type="predicted"/>
<dbReference type="CDD" id="cd13142">
    <property type="entry name" value="MATE_like_12"/>
    <property type="match status" value="1"/>
</dbReference>
<feature type="transmembrane region" description="Helical" evidence="8">
    <location>
        <begin position="420"/>
        <end position="439"/>
    </location>
</feature>
<evidence type="ECO:0000256" key="4">
    <source>
        <dbReference type="ARBA" id="ARBA00022692"/>
    </source>
</evidence>
<evidence type="ECO:0000256" key="6">
    <source>
        <dbReference type="ARBA" id="ARBA00023136"/>
    </source>
</evidence>
<dbReference type="NCBIfam" id="TIGR00797">
    <property type="entry name" value="matE"/>
    <property type="match status" value="1"/>
</dbReference>
<dbReference type="Proteomes" id="UP001595925">
    <property type="component" value="Unassembled WGS sequence"/>
</dbReference>
<accession>A0ABD5QHV9</accession>
<keyword evidence="10" id="KW-1185">Reference proteome</keyword>
<evidence type="ECO:0000256" key="3">
    <source>
        <dbReference type="ARBA" id="ARBA00022475"/>
    </source>
</evidence>
<evidence type="ECO:0000256" key="7">
    <source>
        <dbReference type="SAM" id="MobiDB-lite"/>
    </source>
</evidence>
<keyword evidence="5 8" id="KW-1133">Transmembrane helix</keyword>
<dbReference type="GO" id="GO:0005886">
    <property type="term" value="C:plasma membrane"/>
    <property type="evidence" value="ECO:0007669"/>
    <property type="project" value="UniProtKB-SubCell"/>
</dbReference>
<reference evidence="9 10" key="1">
    <citation type="journal article" date="2019" name="Int. J. Syst. Evol. Microbiol.">
        <title>The Global Catalogue of Microorganisms (GCM) 10K type strain sequencing project: providing services to taxonomists for standard genome sequencing and annotation.</title>
        <authorList>
            <consortium name="The Broad Institute Genomics Platform"/>
            <consortium name="The Broad Institute Genome Sequencing Center for Infectious Disease"/>
            <person name="Wu L."/>
            <person name="Ma J."/>
        </authorList>
    </citation>
    <scope>NUCLEOTIDE SEQUENCE [LARGE SCALE GENOMIC DNA]</scope>
    <source>
        <strain evidence="9 10">CGMCC 1.15824</strain>
    </source>
</reference>
<dbReference type="PIRSF" id="PIRSF006603">
    <property type="entry name" value="DinF"/>
    <property type="match status" value="1"/>
</dbReference>
<keyword evidence="6 8" id="KW-0472">Membrane</keyword>
<protein>
    <submittedName>
        <fullName evidence="9">MATE family efflux transporter</fullName>
    </submittedName>
</protein>
<keyword evidence="4 8" id="KW-0812">Transmembrane</keyword>
<feature type="transmembrane region" description="Helical" evidence="8">
    <location>
        <begin position="451"/>
        <end position="471"/>
    </location>
</feature>
<name>A0ABD5QHV9_9EURY</name>
<keyword evidence="2" id="KW-0813">Transport</keyword>